<feature type="compositionally biased region" description="Polar residues" evidence="3">
    <location>
        <begin position="68"/>
        <end position="81"/>
    </location>
</feature>
<dbReference type="GO" id="GO:0016491">
    <property type="term" value="F:oxidoreductase activity"/>
    <property type="evidence" value="ECO:0007669"/>
    <property type="project" value="UniProtKB-KW"/>
</dbReference>
<proteinExistence type="predicted"/>
<dbReference type="PANTHER" id="PTHR43400">
    <property type="entry name" value="FUMARATE REDUCTASE"/>
    <property type="match status" value="1"/>
</dbReference>
<sequence length="81" mass="8128">CAAVLSAHAELSKAQGAAGEATLPVELVLVEKMAKLGGNSAKASSGINALSPDTGDSPQLFERDTLASGGQRSQPSLVHTL</sequence>
<dbReference type="EMBL" id="BLLF01008633">
    <property type="protein sequence ID" value="GFH33463.1"/>
    <property type="molecule type" value="Genomic_DNA"/>
</dbReference>
<evidence type="ECO:0000313" key="5">
    <source>
        <dbReference type="EMBL" id="GFH33463.1"/>
    </source>
</evidence>
<evidence type="ECO:0000313" key="6">
    <source>
        <dbReference type="Proteomes" id="UP000485058"/>
    </source>
</evidence>
<keyword evidence="2" id="KW-0560">Oxidoreductase</keyword>
<comment type="caution">
    <text evidence="5">The sequence shown here is derived from an EMBL/GenBank/DDBJ whole genome shotgun (WGS) entry which is preliminary data.</text>
</comment>
<organism evidence="5 6">
    <name type="scientific">Haematococcus lacustris</name>
    <name type="common">Green alga</name>
    <name type="synonym">Haematococcus pluvialis</name>
    <dbReference type="NCBI Taxonomy" id="44745"/>
    <lineage>
        <taxon>Eukaryota</taxon>
        <taxon>Viridiplantae</taxon>
        <taxon>Chlorophyta</taxon>
        <taxon>core chlorophytes</taxon>
        <taxon>Chlorophyceae</taxon>
        <taxon>CS clade</taxon>
        <taxon>Chlamydomonadales</taxon>
        <taxon>Haematococcaceae</taxon>
        <taxon>Haematococcus</taxon>
    </lineage>
</organism>
<reference evidence="5 6" key="1">
    <citation type="submission" date="2020-02" db="EMBL/GenBank/DDBJ databases">
        <title>Draft genome sequence of Haematococcus lacustris strain NIES-144.</title>
        <authorList>
            <person name="Morimoto D."/>
            <person name="Nakagawa S."/>
            <person name="Yoshida T."/>
            <person name="Sawayama S."/>
        </authorList>
    </citation>
    <scope>NUCLEOTIDE SEQUENCE [LARGE SCALE GENOMIC DNA]</scope>
    <source>
        <strain evidence="5 6">NIES-144</strain>
    </source>
</reference>
<feature type="domain" description="FAD-dependent oxidoreductase 2 FAD-binding" evidence="4">
    <location>
        <begin position="25"/>
        <end position="80"/>
    </location>
</feature>
<accession>A0A6A0AMC1</accession>
<dbReference type="Proteomes" id="UP000485058">
    <property type="component" value="Unassembled WGS sequence"/>
</dbReference>
<feature type="non-terminal residue" evidence="5">
    <location>
        <position position="1"/>
    </location>
</feature>
<evidence type="ECO:0000256" key="1">
    <source>
        <dbReference type="ARBA" id="ARBA00022630"/>
    </source>
</evidence>
<dbReference type="PANTHER" id="PTHR43400:SF1">
    <property type="entry name" value="FUMARATE REDUCTASE"/>
    <property type="match status" value="1"/>
</dbReference>
<gene>
    <name evidence="5" type="ORF">HaLaN_32841</name>
</gene>
<protein>
    <recommendedName>
        <fullName evidence="4">FAD-dependent oxidoreductase 2 FAD-binding domain-containing protein</fullName>
    </recommendedName>
</protein>
<keyword evidence="1" id="KW-0285">Flavoprotein</keyword>
<dbReference type="InterPro" id="IPR036188">
    <property type="entry name" value="FAD/NAD-bd_sf"/>
</dbReference>
<feature type="region of interest" description="Disordered" evidence="3">
    <location>
        <begin position="39"/>
        <end position="81"/>
    </location>
</feature>
<evidence type="ECO:0000256" key="3">
    <source>
        <dbReference type="SAM" id="MobiDB-lite"/>
    </source>
</evidence>
<dbReference type="Gene3D" id="3.50.50.60">
    <property type="entry name" value="FAD/NAD(P)-binding domain"/>
    <property type="match status" value="1"/>
</dbReference>
<evidence type="ECO:0000259" key="4">
    <source>
        <dbReference type="Pfam" id="PF00890"/>
    </source>
</evidence>
<dbReference type="InterPro" id="IPR003953">
    <property type="entry name" value="FAD-dep_OxRdtase_2_FAD-bd"/>
</dbReference>
<feature type="non-terminal residue" evidence="5">
    <location>
        <position position="81"/>
    </location>
</feature>
<dbReference type="Pfam" id="PF00890">
    <property type="entry name" value="FAD_binding_2"/>
    <property type="match status" value="1"/>
</dbReference>
<dbReference type="AlphaFoldDB" id="A0A6A0AMC1"/>
<evidence type="ECO:0000256" key="2">
    <source>
        <dbReference type="ARBA" id="ARBA00023002"/>
    </source>
</evidence>
<dbReference type="InterPro" id="IPR050315">
    <property type="entry name" value="FAD-oxidoreductase_2"/>
</dbReference>
<name>A0A6A0AMC1_HAELA</name>
<keyword evidence="6" id="KW-1185">Reference proteome</keyword>